<keyword evidence="5" id="KW-0460">Magnesium</keyword>
<evidence type="ECO:0000313" key="10">
    <source>
        <dbReference type="Proteomes" id="UP000634780"/>
    </source>
</evidence>
<gene>
    <name evidence="8" type="ORF">JGB26_25150</name>
    <name evidence="9" type="ORF">JGB26_33710</name>
</gene>
<dbReference type="SFLD" id="SFLDS00005">
    <property type="entry name" value="Isoprenoid_Synthase_Type_I"/>
    <property type="match status" value="1"/>
</dbReference>
<dbReference type="PANTHER" id="PTHR12001">
    <property type="entry name" value="GERANYLGERANYL PYROPHOSPHATE SYNTHASE"/>
    <property type="match status" value="1"/>
</dbReference>
<accession>A0ABS0XAW1</accession>
<evidence type="ECO:0000256" key="4">
    <source>
        <dbReference type="ARBA" id="ARBA00022723"/>
    </source>
</evidence>
<evidence type="ECO:0000313" key="9">
    <source>
        <dbReference type="EMBL" id="MBJ3811983.1"/>
    </source>
</evidence>
<dbReference type="EMBL" id="JAEKOZ010000016">
    <property type="protein sequence ID" value="MBJ3810359.1"/>
    <property type="molecule type" value="Genomic_DNA"/>
</dbReference>
<dbReference type="Gene3D" id="1.10.600.10">
    <property type="entry name" value="Farnesyl Diphosphate Synthase"/>
    <property type="match status" value="1"/>
</dbReference>
<comment type="similarity">
    <text evidence="2 6">Belongs to the FPP/GGPP synthase family.</text>
</comment>
<dbReference type="SUPFAM" id="SSF48576">
    <property type="entry name" value="Terpenoid synthases"/>
    <property type="match status" value="1"/>
</dbReference>
<dbReference type="PANTHER" id="PTHR12001:SF85">
    <property type="entry name" value="SHORT CHAIN ISOPRENYL DIPHOSPHATE SYNTHASE"/>
    <property type="match status" value="1"/>
</dbReference>
<dbReference type="InterPro" id="IPR033749">
    <property type="entry name" value="Polyprenyl_synt_CS"/>
</dbReference>
<keyword evidence="10" id="KW-1185">Reference proteome</keyword>
<feature type="region of interest" description="Disordered" evidence="7">
    <location>
        <begin position="407"/>
        <end position="426"/>
    </location>
</feature>
<keyword evidence="3 6" id="KW-0808">Transferase</keyword>
<comment type="caution">
    <text evidence="8">The sequence shown here is derived from an EMBL/GenBank/DDBJ whole genome shotgun (WGS) entry which is preliminary data.</text>
</comment>
<dbReference type="InterPro" id="IPR008949">
    <property type="entry name" value="Isoprenoid_synthase_dom_sf"/>
</dbReference>
<evidence type="ECO:0000256" key="7">
    <source>
        <dbReference type="SAM" id="MobiDB-lite"/>
    </source>
</evidence>
<dbReference type="Proteomes" id="UP000634780">
    <property type="component" value="Unassembled WGS sequence"/>
</dbReference>
<dbReference type="InterPro" id="IPR000092">
    <property type="entry name" value="Polyprenyl_synt"/>
</dbReference>
<evidence type="ECO:0000256" key="1">
    <source>
        <dbReference type="ARBA" id="ARBA00001946"/>
    </source>
</evidence>
<keyword evidence="4" id="KW-0479">Metal-binding</keyword>
<evidence type="ECO:0000256" key="2">
    <source>
        <dbReference type="ARBA" id="ARBA00006706"/>
    </source>
</evidence>
<dbReference type="CDD" id="cd00685">
    <property type="entry name" value="Trans_IPPS_HT"/>
    <property type="match status" value="1"/>
</dbReference>
<reference evidence="8 10" key="1">
    <citation type="submission" date="2020-12" db="EMBL/GenBank/DDBJ databases">
        <title>Streptomyces typhae sp. nov., a novel endophytic actinomycete isolated from the root of cattail pollen (Typha angustifolia L.).</title>
        <authorList>
            <person name="Peng C."/>
            <person name="Liu C."/>
        </authorList>
    </citation>
    <scope>NUCLEOTIDE SEQUENCE [LARGE SCALE GENOMIC DNA]</scope>
    <source>
        <strain evidence="8 10">JCM 4753</strain>
    </source>
</reference>
<dbReference type="PROSITE" id="PS00723">
    <property type="entry name" value="POLYPRENYL_SYNTHASE_1"/>
    <property type="match status" value="1"/>
</dbReference>
<evidence type="ECO:0000256" key="3">
    <source>
        <dbReference type="ARBA" id="ARBA00022679"/>
    </source>
</evidence>
<evidence type="ECO:0000256" key="6">
    <source>
        <dbReference type="RuleBase" id="RU004466"/>
    </source>
</evidence>
<proteinExistence type="inferred from homology"/>
<evidence type="ECO:0000256" key="5">
    <source>
        <dbReference type="ARBA" id="ARBA00022842"/>
    </source>
</evidence>
<protein>
    <submittedName>
        <fullName evidence="8">Polyprenyl synthetase family protein</fullName>
    </submittedName>
</protein>
<evidence type="ECO:0000313" key="8">
    <source>
        <dbReference type="EMBL" id="MBJ3810359.1"/>
    </source>
</evidence>
<sequence length="426" mass="44766">MRAGTGAPPATSGSGSVAAEVHTRVRRRWDAAAETRRDTLDAVSAHDIDADVPAAVGRALEVILQGRLDDAAAVDGTFAQDIAARAARFTLEGGKRIRSQFLWWGLRACAGGRDPGQTETALHLAAGLELVQTCALVHDDVMDGSPLRRGRDAVHVDVQTQYGTPTAGGPGEPFGAAAAILVGDLALSWADDVLASVDLDDAKARQVRALWQSMRTEMVAGQYLDLQGQAIGSRSIIRSIRTASLKGALYSVERPLAFGAALAGADETATRALRSAGRCAGIAFQLRDDLIGAFGDPAETGKPSGDDIRDGKGTYLLAVATARAEATADRELLTLLNACVGRADLADADVRRVREAFVTTGARAIVEDKILRLIRTANRHLGAGAFVPHADRRLRELFHRVAGLSAAGDPAAPSAPRGPRAEGRSR</sequence>
<name>A0ABS0XAW1_9ACTN</name>
<dbReference type="Pfam" id="PF00348">
    <property type="entry name" value="polyprenyl_synt"/>
    <property type="match status" value="1"/>
</dbReference>
<feature type="compositionally biased region" description="Low complexity" evidence="7">
    <location>
        <begin position="407"/>
        <end position="418"/>
    </location>
</feature>
<comment type="cofactor">
    <cofactor evidence="1">
        <name>Mg(2+)</name>
        <dbReference type="ChEBI" id="CHEBI:18420"/>
    </cofactor>
</comment>
<dbReference type="EMBL" id="JAEKOZ010000032">
    <property type="protein sequence ID" value="MBJ3811983.1"/>
    <property type="molecule type" value="Genomic_DNA"/>
</dbReference>
<organism evidence="8 10">
    <name type="scientific">Streptomyces flavofungini</name>
    <dbReference type="NCBI Taxonomy" id="68200"/>
    <lineage>
        <taxon>Bacteria</taxon>
        <taxon>Bacillati</taxon>
        <taxon>Actinomycetota</taxon>
        <taxon>Actinomycetes</taxon>
        <taxon>Kitasatosporales</taxon>
        <taxon>Streptomycetaceae</taxon>
        <taxon>Streptomyces</taxon>
    </lineage>
</organism>